<gene>
    <name evidence="1" type="ORF">GRF29_112g269543</name>
</gene>
<name>A0AAN6LUQ2_9PLEO</name>
<comment type="caution">
    <text evidence="1">The sequence shown here is derived from an EMBL/GenBank/DDBJ whole genome shotgun (WGS) entry which is preliminary data.</text>
</comment>
<reference evidence="1 2" key="1">
    <citation type="submission" date="2021-02" db="EMBL/GenBank/DDBJ databases">
        <title>Genome assembly of Pseudopithomyces chartarum.</title>
        <authorList>
            <person name="Jauregui R."/>
            <person name="Singh J."/>
            <person name="Voisey C."/>
        </authorList>
    </citation>
    <scope>NUCLEOTIDE SEQUENCE [LARGE SCALE GENOMIC DNA]</scope>
    <source>
        <strain evidence="1 2">AGR01</strain>
    </source>
</reference>
<dbReference type="AlphaFoldDB" id="A0AAN6LUQ2"/>
<evidence type="ECO:0000313" key="1">
    <source>
        <dbReference type="EMBL" id="KAK3203100.1"/>
    </source>
</evidence>
<protein>
    <submittedName>
        <fullName evidence="1">Uncharacterized protein</fullName>
    </submittedName>
</protein>
<dbReference type="Proteomes" id="UP001280581">
    <property type="component" value="Unassembled WGS sequence"/>
</dbReference>
<sequence>MSVINGISHFFTPDYPSIYIVSSGVMQEAIDAGGIFFGVVGHVVPVPTSDDVTGYGSGLDSHWEGLAPNLFSRSNVKFFNMLNSRKREEKDIVVCEQALPLYEDSDEQLSPSRAHIHVANRTELPLLLVEQSSDHSGGSYFIKPVHSSKITSDVPHLAAVSHGFRPFGGIVTIAISYKLLRHPKRTWKNVKAAFIVLRNGSDEETTALIRTLRTVEMSLRKVFLSAYKPALLILSEKIRQDNLPRLSSRACERFQRKDDMEVLIPITPNTPPTVMQALGAHESHPPVRFQERREVGLQIRGFITQATLDIFVSSLSLLIIGLMSRFQAGSSSLTEQVVLMMWLALGTVVGQQLDQWGTCVTLY</sequence>
<dbReference type="EMBL" id="WVTA01000011">
    <property type="protein sequence ID" value="KAK3203100.1"/>
    <property type="molecule type" value="Genomic_DNA"/>
</dbReference>
<organism evidence="1 2">
    <name type="scientific">Pseudopithomyces chartarum</name>
    <dbReference type="NCBI Taxonomy" id="1892770"/>
    <lineage>
        <taxon>Eukaryota</taxon>
        <taxon>Fungi</taxon>
        <taxon>Dikarya</taxon>
        <taxon>Ascomycota</taxon>
        <taxon>Pezizomycotina</taxon>
        <taxon>Dothideomycetes</taxon>
        <taxon>Pleosporomycetidae</taxon>
        <taxon>Pleosporales</taxon>
        <taxon>Massarineae</taxon>
        <taxon>Didymosphaeriaceae</taxon>
        <taxon>Pseudopithomyces</taxon>
    </lineage>
</organism>
<keyword evidence="2" id="KW-1185">Reference proteome</keyword>
<evidence type="ECO:0000313" key="2">
    <source>
        <dbReference type="Proteomes" id="UP001280581"/>
    </source>
</evidence>
<proteinExistence type="predicted"/>
<accession>A0AAN6LUQ2</accession>